<evidence type="ECO:0000256" key="1">
    <source>
        <dbReference type="SAM" id="MobiDB-lite"/>
    </source>
</evidence>
<proteinExistence type="predicted"/>
<feature type="compositionally biased region" description="Polar residues" evidence="1">
    <location>
        <begin position="41"/>
        <end position="51"/>
    </location>
</feature>
<protein>
    <submittedName>
        <fullName evidence="3">Uncharacterized protein LOC104609531 isoform X1</fullName>
    </submittedName>
</protein>
<dbReference type="SMART" id="SM00719">
    <property type="entry name" value="Plus3"/>
    <property type="match status" value="1"/>
</dbReference>
<dbReference type="PANTHER" id="PTHR38940">
    <property type="entry name" value="PLUS3 DOMAIN-CONTAINING PROTEIN"/>
    <property type="match status" value="1"/>
</dbReference>
<dbReference type="Gene3D" id="3.90.70.200">
    <property type="entry name" value="Plus-3 domain"/>
    <property type="match status" value="1"/>
</dbReference>
<dbReference type="AlphaFoldDB" id="A0A1U8Q986"/>
<organism evidence="2 3">
    <name type="scientific">Nelumbo nucifera</name>
    <name type="common">Sacred lotus</name>
    <dbReference type="NCBI Taxonomy" id="4432"/>
    <lineage>
        <taxon>Eukaryota</taxon>
        <taxon>Viridiplantae</taxon>
        <taxon>Streptophyta</taxon>
        <taxon>Embryophyta</taxon>
        <taxon>Tracheophyta</taxon>
        <taxon>Spermatophyta</taxon>
        <taxon>Magnoliopsida</taxon>
        <taxon>Proteales</taxon>
        <taxon>Nelumbonaceae</taxon>
        <taxon>Nelumbo</taxon>
    </lineage>
</organism>
<name>A0A1U8Q986_NELNU</name>
<dbReference type="SMART" id="SM00343">
    <property type="entry name" value="ZnF_C2HC"/>
    <property type="match status" value="2"/>
</dbReference>
<gene>
    <name evidence="3" type="primary">LOC104609531</name>
</gene>
<dbReference type="InterPro" id="IPR004343">
    <property type="entry name" value="Plus-3_dom"/>
</dbReference>
<dbReference type="InterPro" id="IPR036128">
    <property type="entry name" value="Plus3-like_sf"/>
</dbReference>
<feature type="compositionally biased region" description="Polar residues" evidence="1">
    <location>
        <begin position="373"/>
        <end position="390"/>
    </location>
</feature>
<dbReference type="eggNOG" id="ENOG502QSEI">
    <property type="taxonomic scope" value="Eukaryota"/>
</dbReference>
<dbReference type="SUPFAM" id="SSF159042">
    <property type="entry name" value="Plus3-like"/>
    <property type="match status" value="1"/>
</dbReference>
<feature type="region of interest" description="Disordered" evidence="1">
    <location>
        <begin position="360"/>
        <end position="408"/>
    </location>
</feature>
<accession>A0A1U8Q986</accession>
<dbReference type="Proteomes" id="UP000189703">
    <property type="component" value="Unplaced"/>
</dbReference>
<feature type="region of interest" description="Disordered" evidence="1">
    <location>
        <begin position="559"/>
        <end position="590"/>
    </location>
</feature>
<dbReference type="STRING" id="4432.A0A1U8Q986"/>
<dbReference type="KEGG" id="nnu:104609531"/>
<evidence type="ECO:0000313" key="2">
    <source>
        <dbReference type="Proteomes" id="UP000189703"/>
    </source>
</evidence>
<dbReference type="FunCoup" id="A0A1U8Q986">
    <property type="interactions" value="168"/>
</dbReference>
<dbReference type="GO" id="GO:0003677">
    <property type="term" value="F:DNA binding"/>
    <property type="evidence" value="ECO:0007669"/>
    <property type="project" value="InterPro"/>
</dbReference>
<keyword evidence="2" id="KW-1185">Reference proteome</keyword>
<feature type="compositionally biased region" description="Low complexity" evidence="1">
    <location>
        <begin position="396"/>
        <end position="407"/>
    </location>
</feature>
<evidence type="ECO:0000313" key="3">
    <source>
        <dbReference type="RefSeq" id="XP_019055348.1"/>
    </source>
</evidence>
<dbReference type="GO" id="GO:0008270">
    <property type="term" value="F:zinc ion binding"/>
    <property type="evidence" value="ECO:0007669"/>
    <property type="project" value="InterPro"/>
</dbReference>
<dbReference type="PROSITE" id="PS51360">
    <property type="entry name" value="PLUS3"/>
    <property type="match status" value="1"/>
</dbReference>
<dbReference type="GeneID" id="104609531"/>
<sequence>MEGTTLESIGLPGFPPEPITLPKMNIESNNGQPRKDGFVLDSSNESTQRGLNSDYGAGANAASRAEMMFVTVNPLSELVWSPRKGLSLKSAECRFAERKPSLLWGGGSNMVLSLPQNTTSKEIINSGGGGGLGAGGNSISCQMASHFENSDDRVILEKSPRSTMNMGSVGEKASDGHTLGSGGMGVFNKIKEEPVLNTNQKLVDYSDQKVTPSIQTDTFKTKENTISSLPSNVCMPGPENEGIADVLSKENEYKPDLSQAEPACGYINNGASTDPFSTNRQVGNVNSGTADIAVALASEFSPMEQCKSPNTSIPNLITSYWKHKGVSSANDEDNKDNMNEAGSTNVSLEIRDLTDVLQPMKGESSRAEVDVALSSQPTEEVKHYTQQNEGTLLKEQSSSSQTSPNNSATCLYQRKDKIKALSIGVVKEGNSKEEDSYESVESCNGAGLSSVRKRSWSFKQKFLVGGKRMKKQIHENPSSSSFMRQDSSFVTWISNMIKGISRTDPDVPPSLALTVRSHHEYLGQDQCCMACDNHQSARYGNMGFQTTFQALCLPSKKIQETRTSDPHHSRENSKEEKQVEKINDNKFTSGYGEDDAKFGKEIIISGQNFNLETSRGREGTSNIADNSCMHAVVPQAKDKIGAAKTNTSCKIAHGSVKCGISSSTSSSHKDYDPPCEGEEACQLSLMGPDKSSASVSNRNRFLGSSWITRFSTKVSNPVSSSPSCEKISYMPIGDLSERTRVLSNPQDCIFTKDQNYEDVMEHSAKDQMDILSRNFQKSAVNTALSLDLKTATRHTDHKLKSKLNPILPSQRFKNSGDMASVFARRLYALRHIITSEVADNATCATTTCLFCGIRGHNLQDCSEMIESEIEDLMRNISSYVGAEESPCLCIRCFQLNHWAIACPYTSFKRGHLYDNTSLLNFRSEKIHHNSEDDTLIHGNDRNLKPSEDEDNQCRAGNRLTICDGQSSRLETKTLDHIDIKKNLSRKTMFKGWFLDSNPVQKFLGSNFCEGSKMQRVSKEFVLNGKKNTSKSPLSNFITRQVPEVPTGTFEAIRRLRISRTDILKWMTSPSLAFSLEGFFLRLRLGKWDEGLGGTGYYVACINGVSQDRSFGSSDIPLSVDIGGFKSLVESHYVSNHDFLEDELMTWWSTTARSGRKLPTIEELKIKFEERKKLGF</sequence>
<reference evidence="3" key="1">
    <citation type="submission" date="2025-08" db="UniProtKB">
        <authorList>
            <consortium name="RefSeq"/>
        </authorList>
    </citation>
    <scope>IDENTIFICATION</scope>
</reference>
<dbReference type="OMA" id="CITEANS"/>
<dbReference type="InterPro" id="IPR001878">
    <property type="entry name" value="Znf_CCHC"/>
</dbReference>
<feature type="compositionally biased region" description="Basic and acidic residues" evidence="1">
    <location>
        <begin position="559"/>
        <end position="584"/>
    </location>
</feature>
<dbReference type="RefSeq" id="XP_019055348.1">
    <property type="nucleotide sequence ID" value="XM_019199803.1"/>
</dbReference>
<feature type="region of interest" description="Disordered" evidence="1">
    <location>
        <begin position="326"/>
        <end position="347"/>
    </location>
</feature>
<dbReference type="OrthoDB" id="166375at2759"/>
<dbReference type="Pfam" id="PF03126">
    <property type="entry name" value="Plus-3"/>
    <property type="match status" value="1"/>
</dbReference>
<feature type="region of interest" description="Disordered" evidence="1">
    <location>
        <begin position="1"/>
        <end position="53"/>
    </location>
</feature>
<dbReference type="PANTHER" id="PTHR38940:SF4">
    <property type="entry name" value="OS01G0775100 PROTEIN"/>
    <property type="match status" value="1"/>
</dbReference>